<dbReference type="RefSeq" id="WP_264138809.1">
    <property type="nucleotide sequence ID" value="NZ_JAOYOD010000001.1"/>
</dbReference>
<evidence type="ECO:0000313" key="10">
    <source>
        <dbReference type="Proteomes" id="UP001300692"/>
    </source>
</evidence>
<evidence type="ECO:0000256" key="6">
    <source>
        <dbReference type="ARBA" id="ARBA00023239"/>
    </source>
</evidence>
<dbReference type="PROSITE" id="PS00788">
    <property type="entry name" value="CHORISMATE_SYNTHASE_2"/>
    <property type="match status" value="1"/>
</dbReference>
<dbReference type="NCBIfam" id="NF003793">
    <property type="entry name" value="PRK05382.1"/>
    <property type="match status" value="1"/>
</dbReference>
<evidence type="ECO:0000313" key="9">
    <source>
        <dbReference type="EMBL" id="MCV9387987.1"/>
    </source>
</evidence>
<dbReference type="CDD" id="cd07304">
    <property type="entry name" value="Chorismate_synthase"/>
    <property type="match status" value="1"/>
</dbReference>
<dbReference type="SUPFAM" id="SSF103263">
    <property type="entry name" value="Chorismate synthase, AroC"/>
    <property type="match status" value="1"/>
</dbReference>
<evidence type="ECO:0000256" key="4">
    <source>
        <dbReference type="ARBA" id="ARBA00022605"/>
    </source>
</evidence>
<dbReference type="EC" id="4.2.3.5" evidence="3 7"/>
<dbReference type="PROSITE" id="PS00787">
    <property type="entry name" value="CHORISMATE_SYNTHASE_1"/>
    <property type="match status" value="1"/>
</dbReference>
<comment type="similarity">
    <text evidence="2 7 8">Belongs to the chorismate synthase family.</text>
</comment>
<keyword evidence="5 7" id="KW-0057">Aromatic amino acid biosynthesis</keyword>
<comment type="pathway">
    <text evidence="1 7 8">Metabolic intermediate biosynthesis; chorismate biosynthesis; chorismate from D-erythrose 4-phosphate and phosphoenolpyruvate: step 7/7.</text>
</comment>
<dbReference type="PANTHER" id="PTHR21085">
    <property type="entry name" value="CHORISMATE SYNTHASE"/>
    <property type="match status" value="1"/>
</dbReference>
<comment type="caution">
    <text evidence="9">The sequence shown here is derived from an EMBL/GenBank/DDBJ whole genome shotgun (WGS) entry which is preliminary data.</text>
</comment>
<feature type="binding site" evidence="7">
    <location>
        <position position="284"/>
    </location>
    <ligand>
        <name>FMN</name>
        <dbReference type="ChEBI" id="CHEBI:58210"/>
    </ligand>
</feature>
<dbReference type="InterPro" id="IPR035904">
    <property type="entry name" value="Chorismate_synth_AroC_sf"/>
</dbReference>
<comment type="cofactor">
    <cofactor evidence="7 8">
        <name>FMNH2</name>
        <dbReference type="ChEBI" id="CHEBI:57618"/>
    </cofactor>
    <text evidence="7 8">Reduced FMN (FMNH(2)).</text>
</comment>
<keyword evidence="7" id="KW-0288">FMN</keyword>
<dbReference type="GO" id="GO:0004107">
    <property type="term" value="F:chorismate synthase activity"/>
    <property type="evidence" value="ECO:0007669"/>
    <property type="project" value="UniProtKB-EC"/>
</dbReference>
<evidence type="ECO:0000256" key="8">
    <source>
        <dbReference type="RuleBase" id="RU000605"/>
    </source>
</evidence>
<feature type="binding site" evidence="7">
    <location>
        <position position="325"/>
    </location>
    <ligand>
        <name>FMN</name>
        <dbReference type="ChEBI" id="CHEBI:58210"/>
    </ligand>
</feature>
<feature type="binding site" evidence="7">
    <location>
        <position position="53"/>
    </location>
    <ligand>
        <name>NADP(+)</name>
        <dbReference type="ChEBI" id="CHEBI:58349"/>
    </ligand>
</feature>
<dbReference type="PANTHER" id="PTHR21085:SF0">
    <property type="entry name" value="CHORISMATE SYNTHASE"/>
    <property type="match status" value="1"/>
</dbReference>
<evidence type="ECO:0000256" key="3">
    <source>
        <dbReference type="ARBA" id="ARBA00013036"/>
    </source>
</evidence>
<dbReference type="PROSITE" id="PS00789">
    <property type="entry name" value="CHORISMATE_SYNTHASE_3"/>
    <property type="match status" value="1"/>
</dbReference>
<keyword evidence="6 7" id="KW-0456">Lyase</keyword>
<dbReference type="Proteomes" id="UP001300692">
    <property type="component" value="Unassembled WGS sequence"/>
</dbReference>
<dbReference type="NCBIfam" id="TIGR00033">
    <property type="entry name" value="aroC"/>
    <property type="match status" value="1"/>
</dbReference>
<dbReference type="EMBL" id="JAOYOD010000001">
    <property type="protein sequence ID" value="MCV9387987.1"/>
    <property type="molecule type" value="Genomic_DNA"/>
</dbReference>
<evidence type="ECO:0000256" key="7">
    <source>
        <dbReference type="HAMAP-Rule" id="MF_00300"/>
    </source>
</evidence>
<keyword evidence="7" id="KW-0274">FAD</keyword>
<dbReference type="InterPro" id="IPR000453">
    <property type="entry name" value="Chorismate_synth"/>
</dbReference>
<reference evidence="9 10" key="1">
    <citation type="submission" date="2022-10" db="EMBL/GenBank/DDBJ databases">
        <title>Comparative genomics and taxonomic characterization of three novel marine species of genus Reichenbachiella exhibiting antioxidant and polysaccharide degradation activities.</title>
        <authorList>
            <person name="Muhammad N."/>
            <person name="Lee Y.-J."/>
            <person name="Ko J."/>
            <person name="Kim S.-G."/>
        </authorList>
    </citation>
    <scope>NUCLEOTIDE SEQUENCE [LARGE SCALE GENOMIC DNA]</scope>
    <source>
        <strain evidence="9 10">ABR2-5</strain>
    </source>
</reference>
<keyword evidence="7" id="KW-0521">NADP</keyword>
<keyword evidence="4 7" id="KW-0028">Amino-acid biosynthesis</keyword>
<feature type="binding site" evidence="7">
    <location>
        <begin position="240"/>
        <end position="241"/>
    </location>
    <ligand>
        <name>FMN</name>
        <dbReference type="ChEBI" id="CHEBI:58210"/>
    </ligand>
</feature>
<sequence>MSNSFGSAFKITTFGESHGRGLGVTIDGCPAGIEVDMEFIQSELTRRKPGQSKITTQRKEPDEFEILSGIFEGKTTGTPLSMVIFNTDQKSKDYSHIADSFRPSHADYTYQEKYGIRDYRGGGRSSARETAARVAAGAIAKLALKQLDIEIFGYVSQAGDIKTEKSHTELDFSLTESNIVRCPDTEVANQMIELINNIRKQGDTIGGVVSCVIKGTPVGLGEPVFDKLHARLGAAMLGINAVKGFEYGSGFEGAKMKGSEHNDKFENKDGKIKTLTNLSGGIQGGISNGEDIYFNVAFKPVATIMRDQDSVDKDGNTVTVSGKGRHDPCVVPRAVPIVEAMAALTILDFYLLNKTTKL</sequence>
<comment type="catalytic activity">
    <reaction evidence="7 8">
        <text>5-O-(1-carboxyvinyl)-3-phosphoshikimate = chorismate + phosphate</text>
        <dbReference type="Rhea" id="RHEA:21020"/>
        <dbReference type="ChEBI" id="CHEBI:29748"/>
        <dbReference type="ChEBI" id="CHEBI:43474"/>
        <dbReference type="ChEBI" id="CHEBI:57701"/>
        <dbReference type="EC" id="4.2.3.5"/>
    </reaction>
</comment>
<keyword evidence="7" id="KW-0285">Flavoprotein</keyword>
<feature type="binding site" evidence="7">
    <location>
        <begin position="299"/>
        <end position="303"/>
    </location>
    <ligand>
        <name>FMN</name>
        <dbReference type="ChEBI" id="CHEBI:58210"/>
    </ligand>
</feature>
<comment type="subunit">
    <text evidence="7">Homotetramer.</text>
</comment>
<dbReference type="Gene3D" id="3.60.150.10">
    <property type="entry name" value="Chorismate synthase AroC"/>
    <property type="match status" value="1"/>
</dbReference>
<gene>
    <name evidence="7 9" type="primary">aroC</name>
    <name evidence="9" type="ORF">N7U62_14990</name>
</gene>
<dbReference type="Pfam" id="PF01264">
    <property type="entry name" value="Chorismate_synt"/>
    <property type="match status" value="1"/>
</dbReference>
<feature type="binding site" evidence="7">
    <location>
        <position position="47"/>
    </location>
    <ligand>
        <name>NADP(+)</name>
        <dbReference type="ChEBI" id="CHEBI:58349"/>
    </ligand>
</feature>
<comment type="function">
    <text evidence="7">Catalyzes the anti-1,4-elimination of the C-3 phosphate and the C-6 proR hydrogen from 5-enolpyruvylshikimate-3-phosphate (EPSP) to yield chorismate, which is the branch point compound that serves as the starting substrate for the three terminal pathways of aromatic amino acid biosynthesis. This reaction introduces a second double bond into the aromatic ring system.</text>
</comment>
<proteinExistence type="inferred from homology"/>
<evidence type="ECO:0000256" key="2">
    <source>
        <dbReference type="ARBA" id="ARBA00008014"/>
    </source>
</evidence>
<organism evidence="9 10">
    <name type="scientific">Reichenbachiella ulvae</name>
    <dbReference type="NCBI Taxonomy" id="2980104"/>
    <lineage>
        <taxon>Bacteria</taxon>
        <taxon>Pseudomonadati</taxon>
        <taxon>Bacteroidota</taxon>
        <taxon>Cytophagia</taxon>
        <taxon>Cytophagales</taxon>
        <taxon>Reichenbachiellaceae</taxon>
        <taxon>Reichenbachiella</taxon>
    </lineage>
</organism>
<evidence type="ECO:0000256" key="5">
    <source>
        <dbReference type="ARBA" id="ARBA00023141"/>
    </source>
</evidence>
<dbReference type="PIRSF" id="PIRSF001456">
    <property type="entry name" value="Chorismate_synth"/>
    <property type="match status" value="1"/>
</dbReference>
<evidence type="ECO:0000256" key="1">
    <source>
        <dbReference type="ARBA" id="ARBA00005044"/>
    </source>
</evidence>
<feature type="binding site" evidence="7">
    <location>
        <begin position="124"/>
        <end position="126"/>
    </location>
    <ligand>
        <name>FMN</name>
        <dbReference type="ChEBI" id="CHEBI:58210"/>
    </ligand>
</feature>
<protein>
    <recommendedName>
        <fullName evidence="3 7">Chorismate synthase</fullName>
        <shortName evidence="7">CS</shortName>
        <ecNumber evidence="3 7">4.2.3.5</ecNumber>
    </recommendedName>
    <alternativeName>
        <fullName evidence="7">5-enolpyruvylshikimate-3-phosphate phospholyase</fullName>
    </alternativeName>
</protein>
<keyword evidence="10" id="KW-1185">Reference proteome</keyword>
<dbReference type="HAMAP" id="MF_00300">
    <property type="entry name" value="Chorismate_synth"/>
    <property type="match status" value="1"/>
</dbReference>
<name>A0ABT3CWA0_9BACT</name>
<accession>A0ABT3CWA0</accession>
<dbReference type="InterPro" id="IPR020541">
    <property type="entry name" value="Chorismate_synthase_CS"/>
</dbReference>